<dbReference type="GeneTree" id="ENSGT00950000182946"/>
<dbReference type="PROSITE" id="PS50005">
    <property type="entry name" value="TPR"/>
    <property type="match status" value="1"/>
</dbReference>
<protein>
    <submittedName>
        <fullName evidence="7">Interferon-induced protein with tetratricopeptide repeats 5</fullName>
    </submittedName>
</protein>
<keyword evidence="2" id="KW-0677">Repeat</keyword>
<evidence type="ECO:0000256" key="2">
    <source>
        <dbReference type="ARBA" id="ARBA00022737"/>
    </source>
</evidence>
<evidence type="ECO:0000256" key="6">
    <source>
        <dbReference type="PROSITE-ProRule" id="PRU00339"/>
    </source>
</evidence>
<evidence type="ECO:0000313" key="7">
    <source>
        <dbReference type="Ensembl" id="ENSMZEP00005002581.1"/>
    </source>
</evidence>
<comment type="similarity">
    <text evidence="5">Belongs to the IFIT family.</text>
</comment>
<dbReference type="Pfam" id="PF07719">
    <property type="entry name" value="TPR_2"/>
    <property type="match status" value="1"/>
</dbReference>
<keyword evidence="8" id="KW-1185">Reference proteome</keyword>
<dbReference type="GO" id="GO:0005829">
    <property type="term" value="C:cytosol"/>
    <property type="evidence" value="ECO:0007669"/>
    <property type="project" value="TreeGrafter"/>
</dbReference>
<proteinExistence type="inferred from homology"/>
<reference evidence="7" key="1">
    <citation type="submission" date="2025-08" db="UniProtKB">
        <authorList>
            <consortium name="Ensembl"/>
        </authorList>
    </citation>
    <scope>IDENTIFICATION</scope>
</reference>
<reference evidence="7" key="2">
    <citation type="submission" date="2025-09" db="UniProtKB">
        <authorList>
            <consortium name="Ensembl"/>
        </authorList>
    </citation>
    <scope>IDENTIFICATION</scope>
</reference>
<accession>A0A3P9AY21</accession>
<dbReference type="FunFam" id="1.25.40.10:FF:000036">
    <property type="entry name" value="interferon-induced protein with tetratricopeptide repeats 5"/>
    <property type="match status" value="1"/>
</dbReference>
<dbReference type="GO" id="GO:0045087">
    <property type="term" value="P:innate immune response"/>
    <property type="evidence" value="ECO:0007669"/>
    <property type="project" value="UniProtKB-KW"/>
</dbReference>
<evidence type="ECO:0000313" key="8">
    <source>
        <dbReference type="Proteomes" id="UP000265160"/>
    </source>
</evidence>
<dbReference type="Pfam" id="PF13432">
    <property type="entry name" value="TPR_16"/>
    <property type="match status" value="1"/>
</dbReference>
<dbReference type="Gene3D" id="1.25.40.10">
    <property type="entry name" value="Tetratricopeptide repeat domain"/>
    <property type="match status" value="4"/>
</dbReference>
<evidence type="ECO:0000256" key="5">
    <source>
        <dbReference type="ARBA" id="ARBA00038336"/>
    </source>
</evidence>
<organism evidence="7 8">
    <name type="scientific">Maylandia zebra</name>
    <name type="common">zebra mbuna</name>
    <dbReference type="NCBI Taxonomy" id="106582"/>
    <lineage>
        <taxon>Eukaryota</taxon>
        <taxon>Metazoa</taxon>
        <taxon>Chordata</taxon>
        <taxon>Craniata</taxon>
        <taxon>Vertebrata</taxon>
        <taxon>Euteleostomi</taxon>
        <taxon>Actinopterygii</taxon>
        <taxon>Neopterygii</taxon>
        <taxon>Teleostei</taxon>
        <taxon>Neoteleostei</taxon>
        <taxon>Acanthomorphata</taxon>
        <taxon>Ovalentaria</taxon>
        <taxon>Cichlomorphae</taxon>
        <taxon>Cichliformes</taxon>
        <taxon>Cichlidae</taxon>
        <taxon>African cichlids</taxon>
        <taxon>Pseudocrenilabrinae</taxon>
        <taxon>Haplochromini</taxon>
        <taxon>Maylandia</taxon>
        <taxon>Maylandia zebra complex</taxon>
    </lineage>
</organism>
<dbReference type="PANTHER" id="PTHR10271:SF29">
    <property type="entry name" value="INTERFERON-INDUCED PROTEIN WITH TETRATRICOPEPTIDE REPEATS-RELATED"/>
    <property type="match status" value="1"/>
</dbReference>
<dbReference type="PANTHER" id="PTHR10271">
    <property type="entry name" value="INTERFERON-INDUCED PROTEIN WITH TETRATRICOPEPTIDE REPEATS"/>
    <property type="match status" value="1"/>
</dbReference>
<sequence length="413" mass="47682">FHQKNKSSSALLRRLQQLQCHFTWDLKKDVDLKNLSTRLQDHIKLQLGQRGAVARSYSFLAYVRYLQNQREEALSLLNQSEETIRERHGDESERRLIVTYGDMAWLKYHLNLLPLQVKYPTGSSASLLPEVYGEQAWTYLKLSKSYYLQAVDSFRKALEIQTDDIEWNAGYAIALFRTEEVTIHWGPPSIKQLHFALELNPDDAVLQSMLAVKLGAYKKYKEAEGLLKKALKTDPDNPHVSRYVGKYFRNHHQLDESIDLLERALKRTTQSSFIHHQLALCYKRKKIAEQSHKPFSNQSTLKHTACLKAQLSPNSEINHDFWLHRRGAVLEALLYSNSSVFVPPSFLQKLKKIAERRLSRNPGDGEALALLGQVARAEGNRKEAAEFYEKALNCDKDNEEYLSALCELRLELQ</sequence>
<keyword evidence="4" id="KW-0391">Immunity</keyword>
<keyword evidence="3 6" id="KW-0802">TPR repeat</keyword>
<dbReference type="InterPro" id="IPR019734">
    <property type="entry name" value="TPR_rpt"/>
</dbReference>
<dbReference type="Ensembl" id="ENSMZET00005002694.1">
    <property type="protein sequence ID" value="ENSMZEP00005002581.1"/>
    <property type="gene ID" value="ENSMZEG00005001131.1"/>
</dbReference>
<evidence type="ECO:0000256" key="4">
    <source>
        <dbReference type="ARBA" id="ARBA00022859"/>
    </source>
</evidence>
<dbReference type="InterPro" id="IPR013105">
    <property type="entry name" value="TPR_2"/>
</dbReference>
<keyword evidence="1" id="KW-0399">Innate immunity</keyword>
<feature type="repeat" description="TPR" evidence="6">
    <location>
        <begin position="365"/>
        <end position="398"/>
    </location>
</feature>
<evidence type="ECO:0000256" key="3">
    <source>
        <dbReference type="ARBA" id="ARBA00022803"/>
    </source>
</evidence>
<dbReference type="InterPro" id="IPR011990">
    <property type="entry name" value="TPR-like_helical_dom_sf"/>
</dbReference>
<name>A0A3P9AY21_9CICH</name>
<evidence type="ECO:0000256" key="1">
    <source>
        <dbReference type="ARBA" id="ARBA00022588"/>
    </source>
</evidence>
<dbReference type="Proteomes" id="UP000265160">
    <property type="component" value="Unplaced"/>
</dbReference>
<dbReference type="GO" id="GO:0051607">
    <property type="term" value="P:defense response to virus"/>
    <property type="evidence" value="ECO:0007669"/>
    <property type="project" value="TreeGrafter"/>
</dbReference>
<dbReference type="AlphaFoldDB" id="A0A3P9AY21"/>
<dbReference type="SUPFAM" id="SSF48452">
    <property type="entry name" value="TPR-like"/>
    <property type="match status" value="1"/>
</dbReference>
<dbReference type="SMART" id="SM00028">
    <property type="entry name" value="TPR"/>
    <property type="match status" value="5"/>
</dbReference>